<sequence length="210" mass="23570">MRTGPPYIAQACLKRMVFLALASQRQITEKETMGLSRAQRPSLNINEWLLAAQTNVTNAWVLSDQPLRAEENGLSALLLWGSQRSSAPMVSLALMPQALKEDTALKVPLQHPFFWLNNIPPHNCAAHCAFRMSRSGRLGSLQFLVAIALLWMPRMNESRTGKLDPHHPKVCGHRGNVLDIKWNPFNDFEIASCSEDATEDLVRLILCDML</sequence>
<comment type="caution">
    <text evidence="1">The sequence shown here is derived from an EMBL/GenBank/DDBJ whole genome shotgun (WGS) entry which is preliminary data.</text>
</comment>
<dbReference type="InterPro" id="IPR015943">
    <property type="entry name" value="WD40/YVTN_repeat-like_dom_sf"/>
</dbReference>
<evidence type="ECO:0000313" key="2">
    <source>
        <dbReference type="Proteomes" id="UP001488838"/>
    </source>
</evidence>
<name>A0AAW0JG40_MYOGA</name>
<dbReference type="Gene3D" id="2.130.10.10">
    <property type="entry name" value="YVTN repeat-like/Quinoprotein amine dehydrogenase"/>
    <property type="match status" value="1"/>
</dbReference>
<dbReference type="EMBL" id="JBBHLL010000040">
    <property type="protein sequence ID" value="KAK7825445.1"/>
    <property type="molecule type" value="Genomic_DNA"/>
</dbReference>
<reference evidence="1 2" key="1">
    <citation type="journal article" date="2023" name="bioRxiv">
        <title>Conserved and derived expression patterns and positive selection on dental genes reveal complex evolutionary context of ever-growing rodent molars.</title>
        <authorList>
            <person name="Calamari Z.T."/>
            <person name="Song A."/>
            <person name="Cohen E."/>
            <person name="Akter M."/>
            <person name="Roy R.D."/>
            <person name="Hallikas O."/>
            <person name="Christensen M.M."/>
            <person name="Li P."/>
            <person name="Marangoni P."/>
            <person name="Jernvall J."/>
            <person name="Klein O.D."/>
        </authorList>
    </citation>
    <scope>NUCLEOTIDE SEQUENCE [LARGE SCALE GENOMIC DNA]</scope>
    <source>
        <strain evidence="1">V071</strain>
    </source>
</reference>
<organism evidence="1 2">
    <name type="scientific">Myodes glareolus</name>
    <name type="common">Bank vole</name>
    <name type="synonym">Clethrionomys glareolus</name>
    <dbReference type="NCBI Taxonomy" id="447135"/>
    <lineage>
        <taxon>Eukaryota</taxon>
        <taxon>Metazoa</taxon>
        <taxon>Chordata</taxon>
        <taxon>Craniata</taxon>
        <taxon>Vertebrata</taxon>
        <taxon>Euteleostomi</taxon>
        <taxon>Mammalia</taxon>
        <taxon>Eutheria</taxon>
        <taxon>Euarchontoglires</taxon>
        <taxon>Glires</taxon>
        <taxon>Rodentia</taxon>
        <taxon>Myomorpha</taxon>
        <taxon>Muroidea</taxon>
        <taxon>Cricetidae</taxon>
        <taxon>Arvicolinae</taxon>
        <taxon>Myodes</taxon>
    </lineage>
</organism>
<dbReference type="PANTHER" id="PTHR10856">
    <property type="entry name" value="CORONIN"/>
    <property type="match status" value="1"/>
</dbReference>
<evidence type="ECO:0000313" key="1">
    <source>
        <dbReference type="EMBL" id="KAK7825445.1"/>
    </source>
</evidence>
<dbReference type="GO" id="GO:0051015">
    <property type="term" value="F:actin filament binding"/>
    <property type="evidence" value="ECO:0007669"/>
    <property type="project" value="TreeGrafter"/>
</dbReference>
<keyword evidence="2" id="KW-1185">Reference proteome</keyword>
<dbReference type="InterPro" id="IPR015505">
    <property type="entry name" value="Coronin"/>
</dbReference>
<dbReference type="PANTHER" id="PTHR10856:SF2">
    <property type="entry name" value="CORONIN-2A"/>
    <property type="match status" value="1"/>
</dbReference>
<dbReference type="Proteomes" id="UP001488838">
    <property type="component" value="Unassembled WGS sequence"/>
</dbReference>
<accession>A0AAW0JG40</accession>
<proteinExistence type="predicted"/>
<protein>
    <submittedName>
        <fullName evidence="1">Uncharacterized protein</fullName>
    </submittedName>
</protein>
<dbReference type="AlphaFoldDB" id="A0AAW0JG40"/>
<gene>
    <name evidence="1" type="ORF">U0070_012245</name>
</gene>